<dbReference type="GO" id="GO:0016783">
    <property type="term" value="F:sulfurtransferase activity"/>
    <property type="evidence" value="ECO:0007669"/>
    <property type="project" value="InterPro"/>
</dbReference>
<dbReference type="GO" id="GO:0005737">
    <property type="term" value="C:cytoplasm"/>
    <property type="evidence" value="ECO:0007669"/>
    <property type="project" value="UniProtKB-SubCell"/>
</dbReference>
<dbReference type="Pfam" id="PF02634">
    <property type="entry name" value="FdhD-NarQ"/>
    <property type="match status" value="2"/>
</dbReference>
<dbReference type="EMBL" id="QSLN01000002">
    <property type="protein sequence ID" value="RDV84336.1"/>
    <property type="molecule type" value="Genomic_DNA"/>
</dbReference>
<dbReference type="PANTHER" id="PTHR30592">
    <property type="entry name" value="FORMATE DEHYDROGENASE"/>
    <property type="match status" value="1"/>
</dbReference>
<name>A0A3D8P542_9THEO</name>
<feature type="binding site" evidence="3">
    <location>
        <begin position="211"/>
        <end position="216"/>
    </location>
    <ligand>
        <name>Mo-bis(molybdopterin guanine dinucleotide)</name>
        <dbReference type="ChEBI" id="CHEBI:60539"/>
    </ligand>
</feature>
<dbReference type="AlphaFoldDB" id="A0A3D8P542"/>
<comment type="function">
    <text evidence="3">Required for formate dehydrogenase (FDH) activity. Acts as a sulfur carrier protein that transfers sulfur from IscS to the molybdenum cofactor prior to its insertion into FDH.</text>
</comment>
<dbReference type="Proteomes" id="UP000256329">
    <property type="component" value="Unassembled WGS sequence"/>
</dbReference>
<dbReference type="RefSeq" id="WP_115792076.1">
    <property type="nucleotide sequence ID" value="NZ_QSLN01000002.1"/>
</dbReference>
<comment type="similarity">
    <text evidence="3">Belongs to the FdhD family.</text>
</comment>
<dbReference type="InterPro" id="IPR016193">
    <property type="entry name" value="Cytidine_deaminase-like"/>
</dbReference>
<evidence type="ECO:0000256" key="2">
    <source>
        <dbReference type="ARBA" id="ARBA00023150"/>
    </source>
</evidence>
<gene>
    <name evidence="3" type="primary">fdhD</name>
    <name evidence="4" type="ORF">DXX99_03265</name>
</gene>
<keyword evidence="2 3" id="KW-0501">Molybdenum cofactor biosynthesis</keyword>
<dbReference type="Gene3D" id="3.10.20.10">
    <property type="match status" value="1"/>
</dbReference>
<sequence length="228" mass="24926">MIAHWKVVRYLQGERREVMDEVAEEKSFKILLDGRLLATLNCLPAELEYLVLGHLWHSGVICHPAEVVQIEVRAGEIRVSCCPGRVSYPSAPSSPLQVDPGELFSLVEALDEDSLFSRTGGVHVGLWGRGGEVIFRTSDTGRYNVLDKLTGFALTRGLSPSELVLGFSGRLSRGVIEKVARLGTRLVVSPAAPTSGGLELASEQGITVVGFVRRGRFNIYTHPERVAF</sequence>
<keyword evidence="1 3" id="KW-0963">Cytoplasm</keyword>
<evidence type="ECO:0000256" key="1">
    <source>
        <dbReference type="ARBA" id="ARBA00022490"/>
    </source>
</evidence>
<protein>
    <recommendedName>
        <fullName evidence="3">Sulfur carrier protein FdhD</fullName>
    </recommendedName>
</protein>
<reference evidence="4 5" key="1">
    <citation type="submission" date="2018-08" db="EMBL/GenBank/DDBJ databases">
        <title>Form III RuBisCO-mediated autotrophy in Thermodesulfobium bacteria.</title>
        <authorList>
            <person name="Toshchakov S.V."/>
            <person name="Kublanov I.V."/>
            <person name="Frolov E."/>
            <person name="Bonch-Osmolovskaya E.A."/>
            <person name="Tourova T.P."/>
            <person name="Chernych N.A."/>
            <person name="Lebedinsky A.V."/>
        </authorList>
    </citation>
    <scope>NUCLEOTIDE SEQUENCE [LARGE SCALE GENOMIC DNA]</scope>
    <source>
        <strain evidence="4 5">SR</strain>
    </source>
</reference>
<organism evidence="4 5">
    <name type="scientific">Ammonifex thiophilus</name>
    <dbReference type="NCBI Taxonomy" id="444093"/>
    <lineage>
        <taxon>Bacteria</taxon>
        <taxon>Bacillati</taxon>
        <taxon>Bacillota</taxon>
        <taxon>Clostridia</taxon>
        <taxon>Thermoanaerobacterales</taxon>
        <taxon>Thermoanaerobacteraceae</taxon>
        <taxon>Ammonifex</taxon>
    </lineage>
</organism>
<evidence type="ECO:0000256" key="3">
    <source>
        <dbReference type="HAMAP-Rule" id="MF_00187"/>
    </source>
</evidence>
<comment type="caution">
    <text evidence="4">The sequence shown here is derived from an EMBL/GenBank/DDBJ whole genome shotgun (WGS) entry which is preliminary data.</text>
</comment>
<keyword evidence="5" id="KW-1185">Reference proteome</keyword>
<evidence type="ECO:0000313" key="4">
    <source>
        <dbReference type="EMBL" id="RDV84336.1"/>
    </source>
</evidence>
<accession>A0A3D8P542</accession>
<dbReference type="GO" id="GO:0006777">
    <property type="term" value="P:Mo-molybdopterin cofactor biosynthetic process"/>
    <property type="evidence" value="ECO:0007669"/>
    <property type="project" value="UniProtKB-UniRule"/>
</dbReference>
<dbReference type="PIRSF" id="PIRSF015626">
    <property type="entry name" value="FdhD"/>
    <property type="match status" value="1"/>
</dbReference>
<dbReference type="SUPFAM" id="SSF53927">
    <property type="entry name" value="Cytidine deaminase-like"/>
    <property type="match status" value="1"/>
</dbReference>
<dbReference type="PANTHER" id="PTHR30592:SF1">
    <property type="entry name" value="SULFUR CARRIER PROTEIN FDHD"/>
    <property type="match status" value="1"/>
</dbReference>
<dbReference type="HAMAP" id="MF_00187">
    <property type="entry name" value="FdhD"/>
    <property type="match status" value="1"/>
</dbReference>
<comment type="subcellular location">
    <subcellularLocation>
        <location evidence="3">Cytoplasm</location>
    </subcellularLocation>
</comment>
<proteinExistence type="inferred from homology"/>
<dbReference type="InterPro" id="IPR003786">
    <property type="entry name" value="FdhD"/>
</dbReference>
<dbReference type="OrthoDB" id="9782042at2"/>
<dbReference type="Gene3D" id="3.40.140.10">
    <property type="entry name" value="Cytidine Deaminase, domain 2"/>
    <property type="match status" value="1"/>
</dbReference>
<evidence type="ECO:0000313" key="5">
    <source>
        <dbReference type="Proteomes" id="UP000256329"/>
    </source>
</evidence>
<feature type="active site" description="Cysteine persulfide intermediate" evidence="3">
    <location>
        <position position="82"/>
    </location>
</feature>
<dbReference type="GO" id="GO:0097163">
    <property type="term" value="F:sulfur carrier activity"/>
    <property type="evidence" value="ECO:0007669"/>
    <property type="project" value="UniProtKB-UniRule"/>
</dbReference>